<accession>A0A371CUG1</accession>
<sequence>MYASERYGQVRYIYMHTSISSPYSPAPTVRPRPTPLAPSYYTRWSSSASPLQADMSAYLGTAEAR</sequence>
<keyword evidence="2" id="KW-1185">Reference proteome</keyword>
<dbReference type="AlphaFoldDB" id="A0A371CUG1"/>
<organism evidence="1 2">
    <name type="scientific">Lentinus brumalis</name>
    <dbReference type="NCBI Taxonomy" id="2498619"/>
    <lineage>
        <taxon>Eukaryota</taxon>
        <taxon>Fungi</taxon>
        <taxon>Dikarya</taxon>
        <taxon>Basidiomycota</taxon>
        <taxon>Agaricomycotina</taxon>
        <taxon>Agaricomycetes</taxon>
        <taxon>Polyporales</taxon>
        <taxon>Polyporaceae</taxon>
        <taxon>Lentinus</taxon>
    </lineage>
</organism>
<evidence type="ECO:0000313" key="1">
    <source>
        <dbReference type="EMBL" id="RDX43912.1"/>
    </source>
</evidence>
<name>A0A371CUG1_9APHY</name>
<gene>
    <name evidence="1" type="ORF">OH76DRAFT_1409728</name>
</gene>
<dbReference type="Proteomes" id="UP000256964">
    <property type="component" value="Unassembled WGS sequence"/>
</dbReference>
<evidence type="ECO:0000313" key="2">
    <source>
        <dbReference type="Proteomes" id="UP000256964"/>
    </source>
</evidence>
<protein>
    <submittedName>
        <fullName evidence="1">Uncharacterized protein</fullName>
    </submittedName>
</protein>
<reference evidence="1 2" key="1">
    <citation type="journal article" date="2018" name="Biotechnol. Biofuels">
        <title>Integrative visual omics of the white-rot fungus Polyporus brumalis exposes the biotechnological potential of its oxidative enzymes for delignifying raw plant biomass.</title>
        <authorList>
            <person name="Miyauchi S."/>
            <person name="Rancon A."/>
            <person name="Drula E."/>
            <person name="Hage H."/>
            <person name="Chaduli D."/>
            <person name="Favel A."/>
            <person name="Grisel S."/>
            <person name="Henrissat B."/>
            <person name="Herpoel-Gimbert I."/>
            <person name="Ruiz-Duenas F.J."/>
            <person name="Chevret D."/>
            <person name="Hainaut M."/>
            <person name="Lin J."/>
            <person name="Wang M."/>
            <person name="Pangilinan J."/>
            <person name="Lipzen A."/>
            <person name="Lesage-Meessen L."/>
            <person name="Navarro D."/>
            <person name="Riley R."/>
            <person name="Grigoriev I.V."/>
            <person name="Zhou S."/>
            <person name="Raouche S."/>
            <person name="Rosso M.N."/>
        </authorList>
    </citation>
    <scope>NUCLEOTIDE SEQUENCE [LARGE SCALE GENOMIC DNA]</scope>
    <source>
        <strain evidence="1 2">BRFM 1820</strain>
    </source>
</reference>
<dbReference type="EMBL" id="KZ857458">
    <property type="protein sequence ID" value="RDX43912.1"/>
    <property type="molecule type" value="Genomic_DNA"/>
</dbReference>
<proteinExistence type="predicted"/>